<feature type="region of interest" description="Disordered" evidence="1">
    <location>
        <begin position="469"/>
        <end position="489"/>
    </location>
</feature>
<dbReference type="EMBL" id="OB660241">
    <property type="protein sequence ID" value="CAD7223698.1"/>
    <property type="molecule type" value="Genomic_DNA"/>
</dbReference>
<dbReference type="PANTHER" id="PTHR43948:SF10">
    <property type="entry name" value="MRJ, ISOFORM E"/>
    <property type="match status" value="1"/>
</dbReference>
<dbReference type="InterPro" id="IPR001623">
    <property type="entry name" value="DnaJ_domain"/>
</dbReference>
<protein>
    <submittedName>
        <fullName evidence="2">Uncharacterized protein</fullName>
    </submittedName>
</protein>
<proteinExistence type="predicted"/>
<organism evidence="2">
    <name type="scientific">Cyprideis torosa</name>
    <dbReference type="NCBI Taxonomy" id="163714"/>
    <lineage>
        <taxon>Eukaryota</taxon>
        <taxon>Metazoa</taxon>
        <taxon>Ecdysozoa</taxon>
        <taxon>Arthropoda</taxon>
        <taxon>Crustacea</taxon>
        <taxon>Oligostraca</taxon>
        <taxon>Ostracoda</taxon>
        <taxon>Podocopa</taxon>
        <taxon>Podocopida</taxon>
        <taxon>Cytherocopina</taxon>
        <taxon>Cytheroidea</taxon>
        <taxon>Cytherideidae</taxon>
        <taxon>Cyprideis</taxon>
    </lineage>
</organism>
<dbReference type="CDD" id="cd06257">
    <property type="entry name" value="DnaJ"/>
    <property type="match status" value="1"/>
</dbReference>
<name>A0A7R8ZLF5_9CRUS</name>
<dbReference type="Gene3D" id="1.10.287.110">
    <property type="entry name" value="DnaJ domain"/>
    <property type="match status" value="1"/>
</dbReference>
<dbReference type="InterPro" id="IPR036869">
    <property type="entry name" value="J_dom_sf"/>
</dbReference>
<sequence length="507" mass="55296">MAGQAKASVAWQATASSTSFALCCSAPASTVASSIRINFARFAAAETEFWCIREPWDRRISSVLSASTRCQGWKYHTLELCLARGKPPHQTHYEQRDDGAWSYWSDKPKELEQKKKQEEPGAGGARIHRGSNRVPSLRRDQEFASPPLLSILSKYRRLALKWHPDKNPGPGQEEASRRFKEISEAYEVLVDATPPPPEGLMTMNEGEVLAGSAQGKSSASSDTIYCSCSKVRAMASNAIFVKVRELEVVMIFVPVGLVNLSKERQAKDEPRDESSNDCDADCHSQSFELSQGLVSKGCQESVAQSGNCSCKKPDDEGSERVFDLVANCADGNASSQGGVLDVFHLDLAPVNDEIGDGKRGNDRGSERQVGVGYGCYLVLLFGQSCVERWPENPQEDGPDHGEQIGEVIGGSIHVGVFFLAGLAIDHGQRTEHAEEGAKSVDNNASTGVKGFEDVVDDEFVDGKENDLHKAHEEELHRSGPTQQRAKGNEDTCYCDVSVEDGVECHVN</sequence>
<feature type="region of interest" description="Disordered" evidence="1">
    <location>
        <begin position="110"/>
        <end position="130"/>
    </location>
</feature>
<dbReference type="OrthoDB" id="10250354at2759"/>
<dbReference type="PRINTS" id="PR00625">
    <property type="entry name" value="JDOMAIN"/>
</dbReference>
<dbReference type="GO" id="GO:0051087">
    <property type="term" value="F:protein-folding chaperone binding"/>
    <property type="evidence" value="ECO:0007669"/>
    <property type="project" value="TreeGrafter"/>
</dbReference>
<dbReference type="GO" id="GO:0005737">
    <property type="term" value="C:cytoplasm"/>
    <property type="evidence" value="ECO:0007669"/>
    <property type="project" value="TreeGrafter"/>
</dbReference>
<dbReference type="SMART" id="SM00271">
    <property type="entry name" value="DnaJ"/>
    <property type="match status" value="1"/>
</dbReference>
<evidence type="ECO:0000256" key="1">
    <source>
        <dbReference type="SAM" id="MobiDB-lite"/>
    </source>
</evidence>
<dbReference type="SUPFAM" id="SSF46565">
    <property type="entry name" value="Chaperone J-domain"/>
    <property type="match status" value="1"/>
</dbReference>
<dbReference type="Pfam" id="PF00226">
    <property type="entry name" value="DnaJ"/>
    <property type="match status" value="1"/>
</dbReference>
<accession>A0A7R8ZLF5</accession>
<dbReference type="PANTHER" id="PTHR43948">
    <property type="entry name" value="DNAJ HOMOLOG SUBFAMILY B"/>
    <property type="match status" value="1"/>
</dbReference>
<dbReference type="PROSITE" id="PS50076">
    <property type="entry name" value="DNAJ_2"/>
    <property type="match status" value="1"/>
</dbReference>
<dbReference type="AlphaFoldDB" id="A0A7R8ZLF5"/>
<feature type="compositionally biased region" description="Basic and acidic residues" evidence="1">
    <location>
        <begin position="110"/>
        <end position="119"/>
    </location>
</feature>
<gene>
    <name evidence="2" type="ORF">CTOB1V02_LOCUS1678</name>
</gene>
<dbReference type="GO" id="GO:0051082">
    <property type="term" value="F:unfolded protein binding"/>
    <property type="evidence" value="ECO:0007669"/>
    <property type="project" value="TreeGrafter"/>
</dbReference>
<reference evidence="2" key="1">
    <citation type="submission" date="2020-11" db="EMBL/GenBank/DDBJ databases">
        <authorList>
            <person name="Tran Van P."/>
        </authorList>
    </citation>
    <scope>NUCLEOTIDE SEQUENCE</scope>
</reference>
<evidence type="ECO:0000313" key="2">
    <source>
        <dbReference type="EMBL" id="CAD7223698.1"/>
    </source>
</evidence>
<dbReference type="GO" id="GO:0005634">
    <property type="term" value="C:nucleus"/>
    <property type="evidence" value="ECO:0007669"/>
    <property type="project" value="TreeGrafter"/>
</dbReference>
<dbReference type="GO" id="GO:0044183">
    <property type="term" value="F:protein folding chaperone"/>
    <property type="evidence" value="ECO:0007669"/>
    <property type="project" value="TreeGrafter"/>
</dbReference>